<name>A0A917BZK2_9PROT</name>
<proteinExistence type="predicted"/>
<dbReference type="Pfam" id="PF03205">
    <property type="entry name" value="MobB"/>
    <property type="match status" value="1"/>
</dbReference>
<dbReference type="Gene3D" id="3.40.50.300">
    <property type="entry name" value="P-loop containing nucleotide triphosphate hydrolases"/>
    <property type="match status" value="1"/>
</dbReference>
<accession>A0A917BZK2</accession>
<dbReference type="PANTHER" id="PTHR40072:SF1">
    <property type="entry name" value="MOLYBDOPTERIN-GUANINE DINUCLEOTIDE BIOSYNTHESIS ADAPTER PROTEIN"/>
    <property type="match status" value="1"/>
</dbReference>
<dbReference type="GO" id="GO:0006777">
    <property type="term" value="P:Mo-molybdopterin cofactor biosynthetic process"/>
    <property type="evidence" value="ECO:0007669"/>
    <property type="project" value="InterPro"/>
</dbReference>
<keyword evidence="3" id="KW-1185">Reference proteome</keyword>
<dbReference type="RefSeq" id="WP_188663268.1">
    <property type="nucleotide sequence ID" value="NZ_BMHV01000008.1"/>
</dbReference>
<dbReference type="NCBIfam" id="TIGR00176">
    <property type="entry name" value="mobB"/>
    <property type="match status" value="1"/>
</dbReference>
<feature type="domain" description="Molybdopterin-guanine dinucleotide biosynthesis protein B (MobB)" evidence="1">
    <location>
        <begin position="3"/>
        <end position="135"/>
    </location>
</feature>
<reference evidence="2" key="1">
    <citation type="journal article" date="2014" name="Int. J. Syst. Evol. Microbiol.">
        <title>Complete genome sequence of Corynebacterium casei LMG S-19264T (=DSM 44701T), isolated from a smear-ripened cheese.</title>
        <authorList>
            <consortium name="US DOE Joint Genome Institute (JGI-PGF)"/>
            <person name="Walter F."/>
            <person name="Albersmeier A."/>
            <person name="Kalinowski J."/>
            <person name="Ruckert C."/>
        </authorList>
    </citation>
    <scope>NUCLEOTIDE SEQUENCE</scope>
    <source>
        <strain evidence="2">CGMCC 1.15254</strain>
    </source>
</reference>
<dbReference type="InterPro" id="IPR004435">
    <property type="entry name" value="MobB_dom"/>
</dbReference>
<dbReference type="InterPro" id="IPR052539">
    <property type="entry name" value="MGD_biosynthesis_adapter"/>
</dbReference>
<dbReference type="SUPFAM" id="SSF52540">
    <property type="entry name" value="P-loop containing nucleoside triphosphate hydrolases"/>
    <property type="match status" value="1"/>
</dbReference>
<gene>
    <name evidence="2" type="primary">mobB</name>
    <name evidence="2" type="ORF">GCM10011332_14320</name>
</gene>
<comment type="caution">
    <text evidence="2">The sequence shown here is derived from an EMBL/GenBank/DDBJ whole genome shotgun (WGS) entry which is preliminary data.</text>
</comment>
<dbReference type="CDD" id="cd03116">
    <property type="entry name" value="MobB"/>
    <property type="match status" value="1"/>
</dbReference>
<dbReference type="EMBL" id="BMHV01000008">
    <property type="protein sequence ID" value="GGF61669.1"/>
    <property type="molecule type" value="Genomic_DNA"/>
</dbReference>
<sequence length="168" mass="19126">MKIFGIVGKSGSGKTTLLEVLIPAITKHGFNVSTIKHTHHQFDIDQPGKDSYRQREAGAKEVMLASSHRWALLHELRGDEEPEIEDLIQHMSDVDLVLIEGFKFNNHPKIEVHRPSYGREPLWPDDPTILAVASDEQLRDIDRPLIDLKDIEGIADFIISHLDLRREP</sequence>
<dbReference type="Proteomes" id="UP000632498">
    <property type="component" value="Unassembled WGS sequence"/>
</dbReference>
<organism evidence="2 3">
    <name type="scientific">Terasakiella brassicae</name>
    <dbReference type="NCBI Taxonomy" id="1634917"/>
    <lineage>
        <taxon>Bacteria</taxon>
        <taxon>Pseudomonadati</taxon>
        <taxon>Pseudomonadota</taxon>
        <taxon>Alphaproteobacteria</taxon>
        <taxon>Rhodospirillales</taxon>
        <taxon>Terasakiellaceae</taxon>
        <taxon>Terasakiella</taxon>
    </lineage>
</organism>
<evidence type="ECO:0000313" key="2">
    <source>
        <dbReference type="EMBL" id="GGF61669.1"/>
    </source>
</evidence>
<dbReference type="AlphaFoldDB" id="A0A917BZK2"/>
<evidence type="ECO:0000259" key="1">
    <source>
        <dbReference type="Pfam" id="PF03205"/>
    </source>
</evidence>
<protein>
    <submittedName>
        <fullName evidence="2">Molybdopterin-guanine dinucleotide biosynthesis protein MobB</fullName>
    </submittedName>
</protein>
<dbReference type="InterPro" id="IPR027417">
    <property type="entry name" value="P-loop_NTPase"/>
</dbReference>
<dbReference type="GO" id="GO:0005525">
    <property type="term" value="F:GTP binding"/>
    <property type="evidence" value="ECO:0007669"/>
    <property type="project" value="InterPro"/>
</dbReference>
<dbReference type="PANTHER" id="PTHR40072">
    <property type="entry name" value="MOLYBDOPTERIN-GUANINE DINUCLEOTIDE BIOSYNTHESIS ADAPTER PROTEIN-RELATED"/>
    <property type="match status" value="1"/>
</dbReference>
<evidence type="ECO:0000313" key="3">
    <source>
        <dbReference type="Proteomes" id="UP000632498"/>
    </source>
</evidence>
<reference evidence="2" key="2">
    <citation type="submission" date="2020-09" db="EMBL/GenBank/DDBJ databases">
        <authorList>
            <person name="Sun Q."/>
            <person name="Zhou Y."/>
        </authorList>
    </citation>
    <scope>NUCLEOTIDE SEQUENCE</scope>
    <source>
        <strain evidence="2">CGMCC 1.15254</strain>
    </source>
</reference>